<reference evidence="2" key="1">
    <citation type="journal article" date="2013" name="Environ. Microbiol.">
        <title>Microbiota from the distal guts of lean and obese adolescents exhibit partial functional redundancy besides clear differences in community structure.</title>
        <authorList>
            <person name="Ferrer M."/>
            <person name="Ruiz A."/>
            <person name="Lanza F."/>
            <person name="Haange S.B."/>
            <person name="Oberbach A."/>
            <person name="Till H."/>
            <person name="Bargiela R."/>
            <person name="Campoy C."/>
            <person name="Segura M.T."/>
            <person name="Richter M."/>
            <person name="von Bergen M."/>
            <person name="Seifert J."/>
            <person name="Suarez A."/>
        </authorList>
    </citation>
    <scope>NUCLEOTIDE SEQUENCE</scope>
</reference>
<feature type="non-terminal residue" evidence="2">
    <location>
        <position position="1"/>
    </location>
</feature>
<feature type="non-terminal residue" evidence="2">
    <location>
        <position position="192"/>
    </location>
</feature>
<gene>
    <name evidence="2" type="ORF">OBE_06379</name>
</gene>
<dbReference type="InterPro" id="IPR036259">
    <property type="entry name" value="MFS_trans_sf"/>
</dbReference>
<proteinExistence type="predicted"/>
<protein>
    <submittedName>
        <fullName evidence="2">Transporter, major facilitator family protein</fullName>
    </submittedName>
</protein>
<evidence type="ECO:0000313" key="2">
    <source>
        <dbReference type="EMBL" id="EKC65588.1"/>
    </source>
</evidence>
<keyword evidence="1" id="KW-0472">Membrane</keyword>
<keyword evidence="1" id="KW-0812">Transmembrane</keyword>
<evidence type="ECO:0000256" key="1">
    <source>
        <dbReference type="SAM" id="Phobius"/>
    </source>
</evidence>
<dbReference type="Pfam" id="PF13347">
    <property type="entry name" value="MFS_2"/>
    <property type="match status" value="1"/>
</dbReference>
<dbReference type="EMBL" id="AJWZ01004388">
    <property type="protein sequence ID" value="EKC65588.1"/>
    <property type="molecule type" value="Genomic_DNA"/>
</dbReference>
<sequence length="192" mass="20914">VSVNIGGKVINGETVQFYYGILVSAFSAVSMFFAVKLADKLGGMKNMVVLAQVMNAAFRVVAFFIGFDTLPKMIAVIAIISISSIPTNMVGIAQRALLCDSIDYTEWKTGKRTEGISNSMQNLTNKFVDALKLIFSGLVLSGLGYDANLGLEGQTQAFYKAQWPLFMLLPALGSVLYLIPFLCIRYSKAQRA</sequence>
<name>K1T7Q5_9ZZZZ</name>
<dbReference type="SUPFAM" id="SSF103473">
    <property type="entry name" value="MFS general substrate transporter"/>
    <property type="match status" value="1"/>
</dbReference>
<feature type="transmembrane region" description="Helical" evidence="1">
    <location>
        <begin position="165"/>
        <end position="184"/>
    </location>
</feature>
<organism evidence="2">
    <name type="scientific">human gut metagenome</name>
    <dbReference type="NCBI Taxonomy" id="408170"/>
    <lineage>
        <taxon>unclassified sequences</taxon>
        <taxon>metagenomes</taxon>
        <taxon>organismal metagenomes</taxon>
    </lineage>
</organism>
<comment type="caution">
    <text evidence="2">The sequence shown here is derived from an EMBL/GenBank/DDBJ whole genome shotgun (WGS) entry which is preliminary data.</text>
</comment>
<dbReference type="AlphaFoldDB" id="K1T7Q5"/>
<keyword evidence="1" id="KW-1133">Transmembrane helix</keyword>
<accession>K1T7Q5</accession>
<feature type="transmembrane region" description="Helical" evidence="1">
    <location>
        <begin position="17"/>
        <end position="35"/>
    </location>
</feature>